<evidence type="ECO:0000313" key="2">
    <source>
        <dbReference type="EMBL" id="MBF4176852.1"/>
    </source>
</evidence>
<sequence length="742" mass="79250">MATTPTNLPVPSESPRDLKFNAGKIDEFVTSPNHTYTDRFGVQHWTISGIQFTAAEAIGQLGYITLDSFEEGAVLTLPNQALRYEATGEYYRWDGAYPKEVPQGSTPENSGGIGVGAWVSVGDAALRGELNNSNGISLVGGSIYVVDSFASAKTSSPGRSVSIMTKGHTIPGVGSANYFKDGTTGVPSSGDEIKFFDAMGNGWKMDLSDAVGIPITRFGLVPGVDTPTQATTNAAIMKRGGERTFDVGLRVILPPEKFYVNDVVFSKPVGVMGFTAGLGANQTGIGGGFDGFSEWVHRGTGWAIYYEPWLRTNGAFDPDAISLNCFCLRGNIQGGVGVSLGGVKINDDSVINDETKAKRDLAMTDITISGFWSGYGLRISWCFINVLTRVKIWDCGVCYLANRANATTHFGCSIETTLQGVTVLESADFSWYGGMLEYTNASKSYHSMPPDYPVDTNWAAGVNSYKGIGFRSRGSKASFYGGYCEGSLVFFQVELNSDTIIDGVRFQLGDMVANHVVRSHGGYSLTVVRCKIDGSLITGAPFYRTPSQSYIGKYFIHDNIYTSTTVNPPMRPVTNSTLGFQGEFDIYGVATSDYPLKRFMFGKSIEAYDTLNGQNNGSTPVYLKGDLIGCRQVTVNATGATFAYDVGGTTHAVGGVVHINTPAGCAVTVSATNLSNWPEGAEISVVPVSSGTSGSPATIAFSSTFRLATGNDDISTTSGKRAIYTFKLMNGSLYQMGLAKSV</sequence>
<organism evidence="2 3">
    <name type="scientific">Lelliottia nimipressuralis</name>
    <dbReference type="NCBI Taxonomy" id="69220"/>
    <lineage>
        <taxon>Bacteria</taxon>
        <taxon>Pseudomonadati</taxon>
        <taxon>Pseudomonadota</taxon>
        <taxon>Gammaproteobacteria</taxon>
        <taxon>Enterobacterales</taxon>
        <taxon>Enterobacteriaceae</taxon>
        <taxon>Lelliottia</taxon>
    </lineage>
</organism>
<gene>
    <name evidence="2" type="ORF">ISP11_03150</name>
</gene>
<dbReference type="RefSeq" id="WP_194512333.1">
    <property type="nucleotide sequence ID" value="NZ_JADIXP010000002.1"/>
</dbReference>
<dbReference type="Pfam" id="PF18668">
    <property type="entry name" value="Tail_spike_N"/>
    <property type="match status" value="1"/>
</dbReference>
<name>A0ABD4K4M0_9ENTR</name>
<dbReference type="Gene3D" id="2.10.10.80">
    <property type="match status" value="1"/>
</dbReference>
<accession>A0ABD4K4M0</accession>
<reference evidence="2 3" key="1">
    <citation type="submission" date="2020-11" db="EMBL/GenBank/DDBJ databases">
        <title>Identification of Lelliottia nimipressuralis from Wound Infection by Whole Genome-Based Bacterial Identification.</title>
        <authorList>
            <person name="Navarathna D.H."/>
            <person name="Choi H."/>
            <person name="Jinadatha C."/>
            <person name="Chatterjee P."/>
            <person name="Hwang M."/>
        </authorList>
    </citation>
    <scope>NUCLEOTIDE SEQUENCE [LARGE SCALE GENOMIC DNA]</scope>
    <source>
        <strain evidence="2 3">DN2020</strain>
    </source>
</reference>
<dbReference type="AlphaFoldDB" id="A0ABD4K4M0"/>
<proteinExistence type="predicted"/>
<dbReference type="InterPro" id="IPR040775">
    <property type="entry name" value="Tail_spike_N"/>
</dbReference>
<comment type="caution">
    <text evidence="2">The sequence shown here is derived from an EMBL/GenBank/DDBJ whole genome shotgun (WGS) entry which is preliminary data.</text>
</comment>
<evidence type="ECO:0000259" key="1">
    <source>
        <dbReference type="Pfam" id="PF18668"/>
    </source>
</evidence>
<feature type="domain" description="Tail spike TSP1/Gp66 N-terminal" evidence="1">
    <location>
        <begin position="60"/>
        <end position="123"/>
    </location>
</feature>
<evidence type="ECO:0000313" key="3">
    <source>
        <dbReference type="Proteomes" id="UP000628560"/>
    </source>
</evidence>
<protein>
    <recommendedName>
        <fullName evidence="1">Tail spike TSP1/Gp66 N-terminal domain-containing protein</fullName>
    </recommendedName>
</protein>
<dbReference type="EMBL" id="JADIXP010000002">
    <property type="protein sequence ID" value="MBF4176852.1"/>
    <property type="molecule type" value="Genomic_DNA"/>
</dbReference>
<dbReference type="Proteomes" id="UP000628560">
    <property type="component" value="Unassembled WGS sequence"/>
</dbReference>